<evidence type="ECO:0000256" key="1">
    <source>
        <dbReference type="SAM" id="Coils"/>
    </source>
</evidence>
<proteinExistence type="predicted"/>
<feature type="region of interest" description="Disordered" evidence="2">
    <location>
        <begin position="327"/>
        <end position="385"/>
    </location>
</feature>
<evidence type="ECO:0000256" key="2">
    <source>
        <dbReference type="SAM" id="MobiDB-lite"/>
    </source>
</evidence>
<evidence type="ECO:0000313" key="4">
    <source>
        <dbReference type="EMBL" id="CAE7861609.1"/>
    </source>
</evidence>
<accession>A0A813AAM5</accession>
<organism evidence="4 5">
    <name type="scientific">Symbiodinium necroappetens</name>
    <dbReference type="NCBI Taxonomy" id="1628268"/>
    <lineage>
        <taxon>Eukaryota</taxon>
        <taxon>Sar</taxon>
        <taxon>Alveolata</taxon>
        <taxon>Dinophyceae</taxon>
        <taxon>Suessiales</taxon>
        <taxon>Symbiodiniaceae</taxon>
        <taxon>Symbiodinium</taxon>
    </lineage>
</organism>
<dbReference type="Proteomes" id="UP000601435">
    <property type="component" value="Unassembled WGS sequence"/>
</dbReference>
<feature type="transmembrane region" description="Helical" evidence="3">
    <location>
        <begin position="1755"/>
        <end position="1779"/>
    </location>
</feature>
<feature type="compositionally biased region" description="Low complexity" evidence="2">
    <location>
        <begin position="84"/>
        <end position="112"/>
    </location>
</feature>
<gene>
    <name evidence="4" type="ORF">SNEC2469_LOCUS27310</name>
</gene>
<name>A0A813AAM5_9DINO</name>
<comment type="caution">
    <text evidence="4">The sequence shown here is derived from an EMBL/GenBank/DDBJ whole genome shotgun (WGS) entry which is preliminary data.</text>
</comment>
<keyword evidence="1" id="KW-0175">Coiled coil</keyword>
<evidence type="ECO:0000313" key="5">
    <source>
        <dbReference type="Proteomes" id="UP000601435"/>
    </source>
</evidence>
<feature type="compositionally biased region" description="Basic residues" evidence="2">
    <location>
        <begin position="362"/>
        <end position="372"/>
    </location>
</feature>
<keyword evidence="3" id="KW-1133">Transmembrane helix</keyword>
<sequence length="1849" mass="202127">MSDRGSELRSLRQEITAVRVLLERLETRLSALEEEDRFEVVYPEAHTSFAEFPGSGGVNLSRGASSTSSHPRPGSGGVDLTRASSSSPQPGSGGVQLSQASGPPSSSISDGSCAAHPGGPSSSFRTEVAESVGRFLQRALDGAFRGSSGRDQLGLASRYYIVLSDFEGRHFAEPCVFSSFSRAKALCIRGPDKGNSIFVGLPSQAEVATALRAAGLSWPRAGLDGQSVPTLDEAAIPASTPAFQRLRDYILEGREAQIGELRISSSEGPEVWLGMLQSSLEDLVEEGGSETQGGAGDHVWEQRLRSLELGMRQLQTSMQALVDGVPLSREEPGEPSHAPATGGGVPEDQLIKMSQMASAGRGKLKGRAKATPRRAADPLDESDDEAALAAGDGGVAVSGNQVTQAMIQISQVLKAMHSEREKRNDLEELLDRADGGGDALGGSGSSGRSKTAAFHKLRGILRNSPELISASIEGLISEDFSLAQSGPGLEDRKCTVRATIVDQLNSDQPEAAKATALLALASLDQAAIDQGNWLLASEFTMQPSPPFSAFQRPRTLDPLEARQTKIIDPRWVSVFMSRLKERDETPLGGMGTYLRSLHGSLPRGSLSFVFQPLLKLATLSRLRFGGMAEPFILSEAAKVWVLQGHRMGLGEPLTKVQSKALSSLRRGVEDWNNSGPFGPEELGRSAPKFESLYDMLRACQEEYRDLPAGADLEEAVFSFSAPCHVLPVEPDRLNFVDRPSFDPRPYLDTANRQTYEDPIRFAEPLTEELQLPHVAVRASKDQAKRLLELLDSSGRLALFAKGEVRPGVRSGLFSVPEDGKRDRMVLDARPPNALERSESRWIRSLGTLEQIQFMHLPDDCNLEVHAEDLREFYHSFIVSPIRAARNSLALELSYEDVAHLSACSKSLRNQIIVPALGTMAMGDTNAVAYGQTSHLAVLLQTTSLRLSDFLSLQGRPPRSGCVVAGLLIDDFVLLDPVPKVPPSLEYEPRGVRIMREVIDGYRTSGLPRHEGKAVSRASVGDFWGGQLDGKAGILRPSPKRVSGLAAFLLAVVQGGVTSVGMLEVITGSLVSGLQLRRRLLSLLDEVYAVQQHRPRHAFVRVRGDLCNELLAATALLCQVDVDIRAPGAPLVLATDASSTAEAGAVAEIPAELSVELSRHGLQRGLWSRLLSPAQAFLQERGDLEECQALPGEAYTSHPLWEQVCCSLQFRQFGRIVKVSRRRHINVGEVRAAIRGEEGVGKRYPGSRYVHLQDSQVSLATFVKGRSASRAINYELRRSLPCYLANRVRSCELRKPCREPSDWFAAAIIGDFALELPMTPKNERGRDFESELRTEERPSLLKGPVLGIIIAPVALILFISALAPLELFVYSSAFPDLDSALSSGSGWLDLFSGMRGFARALAAAAPCWILCLDVSHGEDEDLLDPELQGSIFELLRGGAFAGISAAPVCASFSSAIVPTWRSREHPQGKPGLRLDQAEKVVKGNSFLEFLLEVIVICEEVSATYWIENPASSWFWRQPAWSSVLACAADFDFKCDFCVFGTPWRKSTTFRTNGQLRGKRLLCPRTHAHRVLRGRDPDSGVSWTKLAEPYPKGLCNLLAAACASDVGWLGEHRDLDLSRCAKCSGARIGEAANPGPRKLRRHRSPQLLVDIPVVAANTAKLRAGIWARFRAWIHEGVNEAGWRSLERSPELLVELLKGYGQVLYDQGASLQEFRQLLAHAQHVFPRVRHCIRPAWDLLSKWEKLEPTEHRVPMPEPIITAMISVAVAWGWYAWACAALFCFRGCCRIGEVLSAFRGDLLTPSDLLRDDRRFYIVFREPKTRGRGARVQHAAVTLDELYARLVSTTWGQLHR</sequence>
<reference evidence="4" key="1">
    <citation type="submission" date="2021-02" db="EMBL/GenBank/DDBJ databases">
        <authorList>
            <person name="Dougan E. K."/>
            <person name="Rhodes N."/>
            <person name="Thang M."/>
            <person name="Chan C."/>
        </authorList>
    </citation>
    <scope>NUCLEOTIDE SEQUENCE</scope>
</reference>
<feature type="non-terminal residue" evidence="4">
    <location>
        <position position="1"/>
    </location>
</feature>
<dbReference type="OrthoDB" id="429085at2759"/>
<dbReference type="EMBL" id="CAJNJA010057286">
    <property type="protein sequence ID" value="CAE7861609.1"/>
    <property type="molecule type" value="Genomic_DNA"/>
</dbReference>
<feature type="region of interest" description="Disordered" evidence="2">
    <location>
        <begin position="51"/>
        <end position="126"/>
    </location>
</feature>
<keyword evidence="3" id="KW-0472">Membrane</keyword>
<keyword evidence="3" id="KW-0812">Transmembrane</keyword>
<keyword evidence="5" id="KW-1185">Reference proteome</keyword>
<evidence type="ECO:0000256" key="3">
    <source>
        <dbReference type="SAM" id="Phobius"/>
    </source>
</evidence>
<protein>
    <submittedName>
        <fullName evidence="4">Uncharacterized protein</fullName>
    </submittedName>
</protein>
<feature type="coiled-coil region" evidence="1">
    <location>
        <begin position="8"/>
        <end position="35"/>
    </location>
</feature>